<evidence type="ECO:0000313" key="3">
    <source>
        <dbReference type="EMBL" id="KAL1878288.1"/>
    </source>
</evidence>
<comment type="caution">
    <text evidence="3">The sequence shown here is derived from an EMBL/GenBank/DDBJ whole genome shotgun (WGS) entry which is preliminary data.</text>
</comment>
<keyword evidence="4" id="KW-1185">Reference proteome</keyword>
<evidence type="ECO:0000313" key="4">
    <source>
        <dbReference type="Proteomes" id="UP001583177"/>
    </source>
</evidence>
<organism evidence="3 4">
    <name type="scientific">Diaporthe australafricana</name>
    <dbReference type="NCBI Taxonomy" id="127596"/>
    <lineage>
        <taxon>Eukaryota</taxon>
        <taxon>Fungi</taxon>
        <taxon>Dikarya</taxon>
        <taxon>Ascomycota</taxon>
        <taxon>Pezizomycotina</taxon>
        <taxon>Sordariomycetes</taxon>
        <taxon>Sordariomycetidae</taxon>
        <taxon>Diaporthales</taxon>
        <taxon>Diaporthaceae</taxon>
        <taxon>Diaporthe</taxon>
    </lineage>
</organism>
<dbReference type="Proteomes" id="UP001583177">
    <property type="component" value="Unassembled WGS sequence"/>
</dbReference>
<feature type="region of interest" description="Disordered" evidence="1">
    <location>
        <begin position="26"/>
        <end position="84"/>
    </location>
</feature>
<reference evidence="3 4" key="1">
    <citation type="journal article" date="2024" name="IMA Fungus">
        <title>IMA Genome - F19 : A genome assembly and annotation guide to empower mycologists, including annotated draft genome sequences of Ceratocystis pirilliformis, Diaporthe australafricana, Fusarium ophioides, Paecilomyces lecythidis, and Sporothrix stenoceras.</title>
        <authorList>
            <person name="Aylward J."/>
            <person name="Wilson A.M."/>
            <person name="Visagie C.M."/>
            <person name="Spraker J."/>
            <person name="Barnes I."/>
            <person name="Buitendag C."/>
            <person name="Ceriani C."/>
            <person name="Del Mar Angel L."/>
            <person name="du Plessis D."/>
            <person name="Fuchs T."/>
            <person name="Gasser K."/>
            <person name="Kramer D."/>
            <person name="Li W."/>
            <person name="Munsamy K."/>
            <person name="Piso A."/>
            <person name="Price J.L."/>
            <person name="Sonnekus B."/>
            <person name="Thomas C."/>
            <person name="van der Nest A."/>
            <person name="van Dijk A."/>
            <person name="van Heerden A."/>
            <person name="van Vuuren N."/>
            <person name="Yilmaz N."/>
            <person name="Duong T.A."/>
            <person name="van der Merwe N.A."/>
            <person name="Wingfield M.J."/>
            <person name="Wingfield B.D."/>
        </authorList>
    </citation>
    <scope>NUCLEOTIDE SEQUENCE [LARGE SCALE GENOMIC DNA]</scope>
    <source>
        <strain evidence="3 4">CMW 18300</strain>
    </source>
</reference>
<dbReference type="EMBL" id="JAWRVE010000012">
    <property type="protein sequence ID" value="KAL1878288.1"/>
    <property type="molecule type" value="Genomic_DNA"/>
</dbReference>
<feature type="signal peptide" evidence="2">
    <location>
        <begin position="1"/>
        <end position="19"/>
    </location>
</feature>
<name>A0ABR3XQK8_9PEZI</name>
<proteinExistence type="predicted"/>
<evidence type="ECO:0000256" key="1">
    <source>
        <dbReference type="SAM" id="MobiDB-lite"/>
    </source>
</evidence>
<gene>
    <name evidence="3" type="ORF">Daus18300_002206</name>
</gene>
<protein>
    <submittedName>
        <fullName evidence="3">Uncharacterized protein</fullName>
    </submittedName>
</protein>
<accession>A0ABR3XQK8</accession>
<keyword evidence="2" id="KW-0732">Signal</keyword>
<feature type="chain" id="PRO_5046893448" evidence="2">
    <location>
        <begin position="20"/>
        <end position="84"/>
    </location>
</feature>
<evidence type="ECO:0000256" key="2">
    <source>
        <dbReference type="SAM" id="SignalP"/>
    </source>
</evidence>
<sequence length="84" mass="8935">MRFSQFILFPVLAISAVEASLTDNLNEVDQSGPSPGGAGHRVRFAEPEPDPRSGPSPKGAGHRRDISDIDQIDQSGPSSRGRGH</sequence>